<dbReference type="Pfam" id="PF13424">
    <property type="entry name" value="TPR_12"/>
    <property type="match status" value="3"/>
</dbReference>
<protein>
    <recommendedName>
        <fullName evidence="3">Kinesin light chain</fullName>
    </recommendedName>
</protein>
<dbReference type="SMART" id="SM00028">
    <property type="entry name" value="TPR"/>
    <property type="match status" value="6"/>
</dbReference>
<organism evidence="1 2">
    <name type="scientific">Trichoderma lentiforme</name>
    <dbReference type="NCBI Taxonomy" id="1567552"/>
    <lineage>
        <taxon>Eukaryota</taxon>
        <taxon>Fungi</taxon>
        <taxon>Dikarya</taxon>
        <taxon>Ascomycota</taxon>
        <taxon>Pezizomycotina</taxon>
        <taxon>Sordariomycetes</taxon>
        <taxon>Hypocreomycetidae</taxon>
        <taxon>Hypocreales</taxon>
        <taxon>Hypocreaceae</taxon>
        <taxon>Trichoderma</taxon>
    </lineage>
</organism>
<dbReference type="Pfam" id="PF13374">
    <property type="entry name" value="TPR_10"/>
    <property type="match status" value="2"/>
</dbReference>
<sequence>MDLIENSKIMASRLKERLANLEALEFVGKPNMSLLAITTTCVLTIVTGYCVLRRRALITNSKRPEKQIRSRETSTYRISGVPLDWDREKLRAFLKHRELAEVITIDSIAREANIESQTATVTLTNSYMQQWPGKSRQFSLSEEHCNDFLHLNRSVSVEKDFIGLTTLYEPPARDHKIDVIALSGLGGHAFGSFKERGGTHMWLRDSLPGYLTSETANKPMARVMIYGYESAVAQSKNIQNLEDLATTFHSSLLALAAGPTTRPVILIGHSLGGLIIKQTLISLSRSTILDDQKLIRAVYGVIFFGTPHDGMDISSLIPMVGDGPNRFLVESISRINSQIISIQQRDFHHALGKKGDSEVFCFYETLESPTAQRDKRDEWKMIGPTAVLVTKSSATHCRPWEDGSEHICAIARTHSDMVKFGPHDPDYRNVWMRIRGLSRRAIRARDRLQTTTSKFLVPYKQNPDFVGRSDILDKIKLQFGLGQKPEHELSQPRRRVSLYGLGGVGKTQIALAYAYWIRDIHPDTSVFWVHASNADRFRAAYAFIAEKCNVPGRDHPEADILLLVKRWLEEQNKMQWLMIIDNVDDIELFFPSQRSDDPEAHQQGDKLARYLPDCNHGSVLITTRNKQVGVKFDQGSPLIEITKMTDDEAHQLVQGILKTEVSTHDAILLASNLEHLPLALAQALSFIQENTISISDYVQLLDEGDNVLVDQLSESFEPVGRDSETSHAVTAAWILSFRQIERTQPLASDVLCFLSLLHRQGIPKSFTEEYCHQQKPGYAQGSVSAGLIKALGTLKAFSFISEGKDGSVDMHRLVQLVTRKWLVNQGRLAEFAESAITIVEFLYPIGDFDTYQACVRYLPHVNSVLAREGTNSKSEKIAKARLLRKLARYYWHKGEWKNVEQNLRLAANIQAQEVGEEHPETLYIRCELVTACQQQGMLNEAEDLALETIETGKRVLGKEDPAVLSCLAGLSLIYQRQGRFQEAEDLLVQVSEARKRVLGEDHLHMIDSISGLTIVYLHQGRLKEAELSALRVTEMNKRKLGEDHPRTIASMTILAWTYERQGRLKEAEDIGSHATNLHTRVLGEDHPQTLINKSNLADVYTKQGRWKEAEDLQIKLVETMRQIFGREHQDTLTVMNNLALSYLNQGRLTEAEHLGTQVLEVSKRVLGEKHPHTCISMSNLASIYGRQQRLEEARDLGIQSLELRKSTLGEEHPDTLLSKHNMACDLEKLGRSSDAIALMEECVSARERILGGEHPYTMQSLSILEGWRQKNSKHIGTYI</sequence>
<dbReference type="EMBL" id="QLNT01000021">
    <property type="protein sequence ID" value="KAF3062593.1"/>
    <property type="molecule type" value="Genomic_DNA"/>
</dbReference>
<dbReference type="InterPro" id="IPR053137">
    <property type="entry name" value="NLR-like"/>
</dbReference>
<dbReference type="InterPro" id="IPR011990">
    <property type="entry name" value="TPR-like_helical_dom_sf"/>
</dbReference>
<dbReference type="SUPFAM" id="SSF53474">
    <property type="entry name" value="alpha/beta-Hydrolases"/>
    <property type="match status" value="1"/>
</dbReference>
<dbReference type="AlphaFoldDB" id="A0A9P4X7H5"/>
<evidence type="ECO:0008006" key="3">
    <source>
        <dbReference type="Google" id="ProtNLM"/>
    </source>
</evidence>
<proteinExistence type="predicted"/>
<dbReference type="Proteomes" id="UP000801864">
    <property type="component" value="Unassembled WGS sequence"/>
</dbReference>
<keyword evidence="2" id="KW-1185">Reference proteome</keyword>
<dbReference type="PANTHER" id="PTHR46082:SF6">
    <property type="entry name" value="AAA+ ATPASE DOMAIN-CONTAINING PROTEIN-RELATED"/>
    <property type="match status" value="1"/>
</dbReference>
<evidence type="ECO:0000313" key="2">
    <source>
        <dbReference type="Proteomes" id="UP000801864"/>
    </source>
</evidence>
<accession>A0A9P4X7H5</accession>
<gene>
    <name evidence="1" type="ORF">CFAM422_010562</name>
</gene>
<dbReference type="PANTHER" id="PTHR46082">
    <property type="entry name" value="ATP/GTP-BINDING PROTEIN-RELATED"/>
    <property type="match status" value="1"/>
</dbReference>
<dbReference type="SUPFAM" id="SSF48452">
    <property type="entry name" value="TPR-like"/>
    <property type="match status" value="3"/>
</dbReference>
<dbReference type="InterPro" id="IPR029058">
    <property type="entry name" value="AB_hydrolase_fold"/>
</dbReference>
<dbReference type="SUPFAM" id="SSF52540">
    <property type="entry name" value="P-loop containing nucleoside triphosphate hydrolases"/>
    <property type="match status" value="1"/>
</dbReference>
<dbReference type="InterPro" id="IPR019734">
    <property type="entry name" value="TPR_rpt"/>
</dbReference>
<dbReference type="Gene3D" id="1.25.40.10">
    <property type="entry name" value="Tetratricopeptide repeat domain"/>
    <property type="match status" value="2"/>
</dbReference>
<dbReference type="Gene3D" id="3.40.50.1820">
    <property type="entry name" value="alpha/beta hydrolase"/>
    <property type="match status" value="1"/>
</dbReference>
<dbReference type="NCBIfam" id="NF040586">
    <property type="entry name" value="FxSxx_TPR"/>
    <property type="match status" value="1"/>
</dbReference>
<reference evidence="1 2" key="1">
    <citation type="submission" date="2018-06" db="EMBL/GenBank/DDBJ databases">
        <title>Genome analysis of cellulolytic fungus Trichoderma lentiforme CFAM-422.</title>
        <authorList>
            <person name="Steindorff A.S."/>
            <person name="Formighieri E.F."/>
            <person name="Midorikawa G.E.O."/>
            <person name="Tamietti M.S."/>
            <person name="Ramos E.Z."/>
            <person name="Silva A.S."/>
            <person name="Bon E.P.S."/>
            <person name="Mendes T.D."/>
            <person name="Damaso M.C.T."/>
            <person name="Favaro L.C.L."/>
        </authorList>
    </citation>
    <scope>NUCLEOTIDE SEQUENCE [LARGE SCALE GENOMIC DNA]</scope>
    <source>
        <strain evidence="1 2">CFAM-422</strain>
    </source>
</reference>
<dbReference type="Gene3D" id="3.40.50.300">
    <property type="entry name" value="P-loop containing nucleotide triphosphate hydrolases"/>
    <property type="match status" value="1"/>
</dbReference>
<dbReference type="InterPro" id="IPR027417">
    <property type="entry name" value="P-loop_NTPase"/>
</dbReference>
<name>A0A9P4X7H5_9HYPO</name>
<comment type="caution">
    <text evidence="1">The sequence shown here is derived from an EMBL/GenBank/DDBJ whole genome shotgun (WGS) entry which is preliminary data.</text>
</comment>
<evidence type="ECO:0000313" key="1">
    <source>
        <dbReference type="EMBL" id="KAF3062593.1"/>
    </source>
</evidence>